<evidence type="ECO:0000256" key="1">
    <source>
        <dbReference type="SAM" id="MobiDB-lite"/>
    </source>
</evidence>
<dbReference type="Proteomes" id="UP000659904">
    <property type="component" value="Unassembled WGS sequence"/>
</dbReference>
<sequence>MPSRRGRVKRLVDSGPVRLLVAVFTAAALIVGFTNDMYGLFGGEPEPPAAPSALDIERSSLLLAQEWPFQTAMALRPAYGETEAERIGWSAMLSIANTSATPMVVDDVETVFPLVRGYQLRRVERANSMTVFTGRGDWLEVNDIADDKARGDARFRRAQQLPLILQPGQRLIIEYEQEFEFWFDGKQARFDTAEREALVKAINLIVPMNMLDGHLQCPFGVPFDTVVRTKNGEIHKELRYVLLVQGCAVNTGGADADRMRTGDDPLGEGFPELPG</sequence>
<dbReference type="AlphaFoldDB" id="A0A8J3KFQ3"/>
<gene>
    <name evidence="2" type="ORF">Cci01nite_14390</name>
</gene>
<proteinExistence type="predicted"/>
<dbReference type="EMBL" id="BONH01000004">
    <property type="protein sequence ID" value="GIF96345.1"/>
    <property type="molecule type" value="Genomic_DNA"/>
</dbReference>
<keyword evidence="3" id="KW-1185">Reference proteome</keyword>
<comment type="caution">
    <text evidence="2">The sequence shown here is derived from an EMBL/GenBank/DDBJ whole genome shotgun (WGS) entry which is preliminary data.</text>
</comment>
<evidence type="ECO:0000313" key="3">
    <source>
        <dbReference type="Proteomes" id="UP000659904"/>
    </source>
</evidence>
<evidence type="ECO:0000313" key="2">
    <source>
        <dbReference type="EMBL" id="GIF96345.1"/>
    </source>
</evidence>
<organism evidence="2 3">
    <name type="scientific">Catellatospora citrea</name>
    <dbReference type="NCBI Taxonomy" id="53366"/>
    <lineage>
        <taxon>Bacteria</taxon>
        <taxon>Bacillati</taxon>
        <taxon>Actinomycetota</taxon>
        <taxon>Actinomycetes</taxon>
        <taxon>Micromonosporales</taxon>
        <taxon>Micromonosporaceae</taxon>
        <taxon>Catellatospora</taxon>
    </lineage>
</organism>
<protein>
    <submittedName>
        <fullName evidence="2">Uncharacterized protein</fullName>
    </submittedName>
</protein>
<name>A0A8J3KFQ3_9ACTN</name>
<accession>A0A8J3KFQ3</accession>
<reference evidence="2 3" key="1">
    <citation type="submission" date="2021-01" db="EMBL/GenBank/DDBJ databases">
        <title>Whole genome shotgun sequence of Catellatospora citrea NBRC 14495.</title>
        <authorList>
            <person name="Komaki H."/>
            <person name="Tamura T."/>
        </authorList>
    </citation>
    <scope>NUCLEOTIDE SEQUENCE [LARGE SCALE GENOMIC DNA]</scope>
    <source>
        <strain evidence="2 3">NBRC 14495</strain>
    </source>
</reference>
<feature type="region of interest" description="Disordered" evidence="1">
    <location>
        <begin position="254"/>
        <end position="275"/>
    </location>
</feature>